<dbReference type="PANTHER" id="PTHR15696">
    <property type="entry name" value="SMG-7 SUPPRESSOR WITH MORPHOLOGICAL EFFECT ON GENITALIA PROTEIN 7"/>
    <property type="match status" value="1"/>
</dbReference>
<feature type="region of interest" description="Disordered" evidence="1">
    <location>
        <begin position="695"/>
        <end position="714"/>
    </location>
</feature>
<dbReference type="Proteomes" id="UP001163846">
    <property type="component" value="Unassembled WGS sequence"/>
</dbReference>
<gene>
    <name evidence="4" type="ORF">F5878DRAFT_558244</name>
</gene>
<dbReference type="InterPro" id="IPR011990">
    <property type="entry name" value="TPR-like_helical_dom_sf"/>
</dbReference>
<evidence type="ECO:0000256" key="1">
    <source>
        <dbReference type="SAM" id="MobiDB-lite"/>
    </source>
</evidence>
<feature type="region of interest" description="Disordered" evidence="1">
    <location>
        <begin position="876"/>
        <end position="895"/>
    </location>
</feature>
<dbReference type="EMBL" id="MU806059">
    <property type="protein sequence ID" value="KAJ3840897.1"/>
    <property type="molecule type" value="Genomic_DNA"/>
</dbReference>
<evidence type="ECO:0000313" key="4">
    <source>
        <dbReference type="EMBL" id="KAJ3840897.1"/>
    </source>
</evidence>
<feature type="region of interest" description="Disordered" evidence="1">
    <location>
        <begin position="648"/>
        <end position="677"/>
    </location>
</feature>
<sequence length="929" mass="105001">MSDQPSTILRQAKGTHASIKEQLKTKPPSDKDIDFQRRTTLRSCYLNLLLVHPYAKESENAETHLWMQTSYVFISEYKQRLTRLDRANQQTTQESTSNNQLRIVEYRKLYQRFRQYLADEDKFWTQFVVRYYRSFDLIEAHDALVTLGILSKTADATDDVESNNGRDHFSFPITPVSPPTTLSERESRLTILSKALVCLGDIARYREQYNDDGGRKKNKRGGSFSNIPRRKNFDKARSCYEQAKHLTPHDGNPSHQLAIIASYEKDSYTSLVHYYRSLCVKHPYETASENMFGLLSRSLEQWKTGGPSHIPPDLVRVPKMQIEEFKRKVVVLHARWWLEDESHASLMIKEASHIANKFYELISERHLPEDFITQLILLAQGALWRIRMHQDPSTKSTSRVRLRSAPNSSFVEAQIFTHLLSLYRALFEVGIENLKEPPLGDSDLASRLIVEFRRTLPATRLAGKWLIANYKYVMSDPEAQGSLEEGNWRDTVPGVISPSSVETIGFWRKYAEFLRALSRVFPSDQLPRLTFALAEDIETRGFRPLKDFANFNRDGKATNDNTPRKENEVHPNDVQLMRIEDILCDAKALVQMESSPLAIYGNQFVLKGVESQFHPIPTTTIDPEDDIMTEVTSGTDDVLLRDAFGHLNKEGEDEDEDEDEDDQIVWDPKPSDAPLDPSPVLAQLVANVHLTSNPLVTSDIPNPPPRLPEKPSASPVVLPDLALSQDKPPRVDSTTAEDLLNSFMVPNIATTRPVSDHAVSQTPFLPSENNIWSNFRTEQSLRYSGGLPQMVPSLIPQARYHTLSASQDISAQQPIWQNSPLSNTLPSSPFSAYPAYSGVADVSHQRTLSASLNAALPPPPSRITQNHGSELSGSMIGTSPASYLRSQHPSPDSAENSYIHARHFSLNEPTTYSQSLHMPHLPSIWGPNG</sequence>
<dbReference type="Pfam" id="PF10374">
    <property type="entry name" value="EST1"/>
    <property type="match status" value="1"/>
</dbReference>
<reference evidence="4" key="1">
    <citation type="submission" date="2022-08" db="EMBL/GenBank/DDBJ databases">
        <authorList>
            <consortium name="DOE Joint Genome Institute"/>
            <person name="Min B."/>
            <person name="Riley R."/>
            <person name="Sierra-Patev S."/>
            <person name="Naranjo-Ortiz M."/>
            <person name="Looney B."/>
            <person name="Konkel Z."/>
            <person name="Slot J.C."/>
            <person name="Sakamoto Y."/>
            <person name="Steenwyk J.L."/>
            <person name="Rokas A."/>
            <person name="Carro J."/>
            <person name="Camarero S."/>
            <person name="Ferreira P."/>
            <person name="Molpeceres G."/>
            <person name="Ruiz-Duenas F.J."/>
            <person name="Serrano A."/>
            <person name="Henrissat B."/>
            <person name="Drula E."/>
            <person name="Hughes K.W."/>
            <person name="Mata J.L."/>
            <person name="Ishikawa N.K."/>
            <person name="Vargas-Isla R."/>
            <person name="Ushijima S."/>
            <person name="Smith C.A."/>
            <person name="Ahrendt S."/>
            <person name="Andreopoulos W."/>
            <person name="He G."/>
            <person name="Labutti K."/>
            <person name="Lipzen A."/>
            <person name="Ng V."/>
            <person name="Sandor L."/>
            <person name="Barry K."/>
            <person name="Martinez A.T."/>
            <person name="Xiao Y."/>
            <person name="Gibbons J.G."/>
            <person name="Terashima K."/>
            <person name="Hibbett D.S."/>
            <person name="Grigoriev I.V."/>
        </authorList>
    </citation>
    <scope>NUCLEOTIDE SEQUENCE</scope>
    <source>
        <strain evidence="4">TFB9207</strain>
    </source>
</reference>
<dbReference type="Pfam" id="PF10373">
    <property type="entry name" value="EST1_DNA_bind"/>
    <property type="match status" value="1"/>
</dbReference>
<feature type="region of interest" description="Disordered" evidence="1">
    <location>
        <begin position="210"/>
        <end position="230"/>
    </location>
</feature>
<comment type="caution">
    <text evidence="4">The sequence shown here is derived from an EMBL/GenBank/DDBJ whole genome shotgun (WGS) entry which is preliminary data.</text>
</comment>
<evidence type="ECO:0000313" key="5">
    <source>
        <dbReference type="Proteomes" id="UP001163846"/>
    </source>
</evidence>
<dbReference type="AlphaFoldDB" id="A0AA38UGG4"/>
<evidence type="ECO:0008006" key="6">
    <source>
        <dbReference type="Google" id="ProtNLM"/>
    </source>
</evidence>
<dbReference type="InterPro" id="IPR018834">
    <property type="entry name" value="DNA/RNA-bd_Est1-type"/>
</dbReference>
<feature type="compositionally biased region" description="Polar residues" evidence="1">
    <location>
        <begin position="862"/>
        <end position="871"/>
    </location>
</feature>
<feature type="compositionally biased region" description="Acidic residues" evidence="1">
    <location>
        <begin position="651"/>
        <end position="664"/>
    </location>
</feature>
<protein>
    <recommendedName>
        <fullName evidence="6">Protein SMG7</fullName>
    </recommendedName>
</protein>
<accession>A0AA38UGG4</accession>
<evidence type="ECO:0000259" key="3">
    <source>
        <dbReference type="Pfam" id="PF10374"/>
    </source>
</evidence>
<keyword evidence="5" id="KW-1185">Reference proteome</keyword>
<dbReference type="Gene3D" id="1.25.40.10">
    <property type="entry name" value="Tetratricopeptide repeat domain"/>
    <property type="match status" value="1"/>
</dbReference>
<name>A0AA38UGG4_9AGAR</name>
<feature type="region of interest" description="Disordered" evidence="1">
    <location>
        <begin position="852"/>
        <end position="871"/>
    </location>
</feature>
<evidence type="ECO:0000259" key="2">
    <source>
        <dbReference type="Pfam" id="PF10373"/>
    </source>
</evidence>
<dbReference type="InterPro" id="IPR045153">
    <property type="entry name" value="Est1/Ebs1-like"/>
</dbReference>
<organism evidence="4 5">
    <name type="scientific">Lentinula raphanica</name>
    <dbReference type="NCBI Taxonomy" id="153919"/>
    <lineage>
        <taxon>Eukaryota</taxon>
        <taxon>Fungi</taxon>
        <taxon>Dikarya</taxon>
        <taxon>Basidiomycota</taxon>
        <taxon>Agaricomycotina</taxon>
        <taxon>Agaricomycetes</taxon>
        <taxon>Agaricomycetidae</taxon>
        <taxon>Agaricales</taxon>
        <taxon>Marasmiineae</taxon>
        <taxon>Omphalotaceae</taxon>
        <taxon>Lentinula</taxon>
    </lineage>
</organism>
<feature type="compositionally biased region" description="Basic and acidic residues" evidence="1">
    <location>
        <begin position="18"/>
        <end position="32"/>
    </location>
</feature>
<feature type="domain" description="Telomerase activating protein Est1-like N-terminal" evidence="3">
    <location>
        <begin position="61"/>
        <end position="210"/>
    </location>
</feature>
<feature type="domain" description="DNA/RNA-binding" evidence="2">
    <location>
        <begin position="236"/>
        <end position="547"/>
    </location>
</feature>
<proteinExistence type="predicted"/>
<dbReference type="SUPFAM" id="SSF48452">
    <property type="entry name" value="TPR-like"/>
    <property type="match status" value="1"/>
</dbReference>
<dbReference type="PANTHER" id="PTHR15696:SF36">
    <property type="entry name" value="NONSENSE-MEDIATED MRNA DECAY FACTOR"/>
    <property type="match status" value="1"/>
</dbReference>
<feature type="region of interest" description="Disordered" evidence="1">
    <location>
        <begin position="1"/>
        <end position="32"/>
    </location>
</feature>
<dbReference type="InterPro" id="IPR019458">
    <property type="entry name" value="Est1-like_N"/>
</dbReference>